<feature type="domain" description="Di19 zinc-binding" evidence="1">
    <location>
        <begin position="19"/>
        <end position="77"/>
    </location>
</feature>
<name>A0A9D3XDU5_9SAUR</name>
<reference evidence="2" key="1">
    <citation type="submission" date="2021-09" db="EMBL/GenBank/DDBJ databases">
        <title>The genome of Mauremys mutica provides insights into the evolution of semi-aquatic lifestyle.</title>
        <authorList>
            <person name="Gong S."/>
            <person name="Gao Y."/>
        </authorList>
    </citation>
    <scope>NUCLEOTIDE SEQUENCE</scope>
    <source>
        <strain evidence="2">MM-2020</strain>
        <tissue evidence="2">Muscle</tissue>
    </source>
</reference>
<dbReference type="GO" id="GO:0000209">
    <property type="term" value="P:protein polyubiquitination"/>
    <property type="evidence" value="ECO:0007669"/>
    <property type="project" value="TreeGrafter"/>
</dbReference>
<dbReference type="InterPro" id="IPR008598">
    <property type="entry name" value="Di19_Zn-bd"/>
</dbReference>
<dbReference type="EMBL" id="JAHDVG010000474">
    <property type="protein sequence ID" value="KAH1177821.1"/>
    <property type="molecule type" value="Genomic_DNA"/>
</dbReference>
<accession>A0A9D3XDU5</accession>
<dbReference type="AlphaFoldDB" id="A0A9D3XDU5"/>
<keyword evidence="3" id="KW-1185">Reference proteome</keyword>
<dbReference type="InterPro" id="IPR051438">
    <property type="entry name" value="RNF_E3_ubiq-protein_ligase"/>
</dbReference>
<dbReference type="PANTHER" id="PTHR46016:SF2">
    <property type="entry name" value="E3 UBIQUITIN-PROTEIN LIGASE RNF125"/>
    <property type="match status" value="1"/>
</dbReference>
<evidence type="ECO:0000259" key="1">
    <source>
        <dbReference type="Pfam" id="PF05605"/>
    </source>
</evidence>
<sequence length="115" mass="13798">MFFSKQKVIHNHTIFVIPRYACPFCQCELHEDDLMDHCLTYHRTERRAVYCPICRLIPGGDPSCFSRNFIRHLQLRHTFYHEDYIDINIVEEVLIENVLHQSFLEYVQVNHSNST</sequence>
<dbReference type="GO" id="GO:0061630">
    <property type="term" value="F:ubiquitin protein ligase activity"/>
    <property type="evidence" value="ECO:0007669"/>
    <property type="project" value="TreeGrafter"/>
</dbReference>
<dbReference type="PANTHER" id="PTHR46016">
    <property type="entry name" value="ZINC FINGER, RING/FYVE/PHD-TYPE"/>
    <property type="match status" value="1"/>
</dbReference>
<dbReference type="GO" id="GO:0034098">
    <property type="term" value="C:VCP-NPL4-UFD1 AAA ATPase complex"/>
    <property type="evidence" value="ECO:0007669"/>
    <property type="project" value="TreeGrafter"/>
</dbReference>
<gene>
    <name evidence="2" type="ORF">KIL84_011523</name>
</gene>
<dbReference type="Pfam" id="PF05605">
    <property type="entry name" value="zf-Di19"/>
    <property type="match status" value="1"/>
</dbReference>
<proteinExistence type="predicted"/>
<organism evidence="2 3">
    <name type="scientific">Mauremys mutica</name>
    <name type="common">yellowpond turtle</name>
    <dbReference type="NCBI Taxonomy" id="74926"/>
    <lineage>
        <taxon>Eukaryota</taxon>
        <taxon>Metazoa</taxon>
        <taxon>Chordata</taxon>
        <taxon>Craniata</taxon>
        <taxon>Vertebrata</taxon>
        <taxon>Euteleostomi</taxon>
        <taxon>Archelosauria</taxon>
        <taxon>Testudinata</taxon>
        <taxon>Testudines</taxon>
        <taxon>Cryptodira</taxon>
        <taxon>Durocryptodira</taxon>
        <taxon>Testudinoidea</taxon>
        <taxon>Geoemydidae</taxon>
        <taxon>Geoemydinae</taxon>
        <taxon>Mauremys</taxon>
    </lineage>
</organism>
<evidence type="ECO:0000313" key="3">
    <source>
        <dbReference type="Proteomes" id="UP000827986"/>
    </source>
</evidence>
<protein>
    <recommendedName>
        <fullName evidence="1">Di19 zinc-binding domain-containing protein</fullName>
    </recommendedName>
</protein>
<comment type="caution">
    <text evidence="2">The sequence shown here is derived from an EMBL/GenBank/DDBJ whole genome shotgun (WGS) entry which is preliminary data.</text>
</comment>
<dbReference type="GO" id="GO:0006511">
    <property type="term" value="P:ubiquitin-dependent protein catabolic process"/>
    <property type="evidence" value="ECO:0007669"/>
    <property type="project" value="TreeGrafter"/>
</dbReference>
<dbReference type="Proteomes" id="UP000827986">
    <property type="component" value="Unassembled WGS sequence"/>
</dbReference>
<evidence type="ECO:0000313" key="2">
    <source>
        <dbReference type="EMBL" id="KAH1177821.1"/>
    </source>
</evidence>